<comment type="catalytic activity">
    <reaction evidence="3">
        <text>di-trans,octa-cis-undecaprenyl diphosphate + H2O = di-trans,octa-cis-undecaprenyl phosphate + phosphate + H(+)</text>
        <dbReference type="Rhea" id="RHEA:28094"/>
        <dbReference type="ChEBI" id="CHEBI:15377"/>
        <dbReference type="ChEBI" id="CHEBI:15378"/>
        <dbReference type="ChEBI" id="CHEBI:43474"/>
        <dbReference type="ChEBI" id="CHEBI:58405"/>
        <dbReference type="ChEBI" id="CHEBI:60392"/>
        <dbReference type="EC" id="3.6.1.27"/>
    </reaction>
</comment>
<dbReference type="SUPFAM" id="SSF48317">
    <property type="entry name" value="Acid phosphatase/Vanadium-dependent haloperoxidase"/>
    <property type="match status" value="1"/>
</dbReference>
<dbReference type="OrthoDB" id="9780918at2"/>
<feature type="transmembrane region" description="Helical" evidence="4">
    <location>
        <begin position="158"/>
        <end position="176"/>
    </location>
</feature>
<dbReference type="PANTHER" id="PTHR14969:SF13">
    <property type="entry name" value="AT30094P"/>
    <property type="match status" value="1"/>
</dbReference>
<feature type="transmembrane region" description="Helical" evidence="4">
    <location>
        <begin position="55"/>
        <end position="79"/>
    </location>
</feature>
<evidence type="ECO:0000313" key="7">
    <source>
        <dbReference type="Proteomes" id="UP000250123"/>
    </source>
</evidence>
<organism evidence="6 7">
    <name type="scientific">Shewanella benthica</name>
    <dbReference type="NCBI Taxonomy" id="43661"/>
    <lineage>
        <taxon>Bacteria</taxon>
        <taxon>Pseudomonadati</taxon>
        <taxon>Pseudomonadota</taxon>
        <taxon>Gammaproteobacteria</taxon>
        <taxon>Alteromonadales</taxon>
        <taxon>Shewanellaceae</taxon>
        <taxon>Shewanella</taxon>
    </lineage>
</organism>
<dbReference type="Gene3D" id="1.20.144.10">
    <property type="entry name" value="Phosphatidic acid phosphatase type 2/haloperoxidase"/>
    <property type="match status" value="1"/>
</dbReference>
<dbReference type="InterPro" id="IPR000326">
    <property type="entry name" value="PAP2/HPO"/>
</dbReference>
<protein>
    <recommendedName>
        <fullName evidence="1">undecaprenyl-diphosphate phosphatase</fullName>
        <ecNumber evidence="1">3.6.1.27</ecNumber>
    </recommendedName>
    <alternativeName>
        <fullName evidence="2">Undecaprenyl pyrophosphate phosphatase</fullName>
    </alternativeName>
</protein>
<feature type="transmembrane region" description="Helical" evidence="4">
    <location>
        <begin position="242"/>
        <end position="261"/>
    </location>
</feature>
<feature type="domain" description="Phosphatidic acid phosphatase type 2/haloperoxidase" evidence="5">
    <location>
        <begin position="87"/>
        <end position="197"/>
    </location>
</feature>
<dbReference type="InterPro" id="IPR036938">
    <property type="entry name" value="PAP2/HPO_sf"/>
</dbReference>
<dbReference type="Proteomes" id="UP000250123">
    <property type="component" value="Chromosome SHEWBE"/>
</dbReference>
<dbReference type="Pfam" id="PF01569">
    <property type="entry name" value="PAP2"/>
    <property type="match status" value="1"/>
</dbReference>
<dbReference type="SMART" id="SM00014">
    <property type="entry name" value="acidPPc"/>
    <property type="match status" value="1"/>
</dbReference>
<accession>A0A330LYT2</accession>
<dbReference type="CDD" id="cd01610">
    <property type="entry name" value="PAP2_like"/>
    <property type="match status" value="1"/>
</dbReference>
<proteinExistence type="predicted"/>
<feature type="transmembrane region" description="Helical" evidence="4">
    <location>
        <begin position="86"/>
        <end position="104"/>
    </location>
</feature>
<dbReference type="KEGG" id="sbk:SHEWBE_1056"/>
<gene>
    <name evidence="6" type="ORF">SHEWBE_1056</name>
</gene>
<reference evidence="7" key="1">
    <citation type="submission" date="2018-06" db="EMBL/GenBank/DDBJ databases">
        <authorList>
            <person name="Cea G.-C."/>
            <person name="William W."/>
        </authorList>
    </citation>
    <scope>NUCLEOTIDE SEQUENCE [LARGE SCALE GENOMIC DNA]</scope>
    <source>
        <strain evidence="7">DB21MT-2</strain>
    </source>
</reference>
<evidence type="ECO:0000256" key="1">
    <source>
        <dbReference type="ARBA" id="ARBA00012374"/>
    </source>
</evidence>
<name>A0A330LYT2_9GAMM</name>
<dbReference type="GO" id="GO:0050380">
    <property type="term" value="F:undecaprenyl-diphosphatase activity"/>
    <property type="evidence" value="ECO:0007669"/>
    <property type="project" value="UniProtKB-EC"/>
</dbReference>
<evidence type="ECO:0000259" key="5">
    <source>
        <dbReference type="SMART" id="SM00014"/>
    </source>
</evidence>
<keyword evidence="4" id="KW-1133">Transmembrane helix</keyword>
<evidence type="ECO:0000256" key="4">
    <source>
        <dbReference type="SAM" id="Phobius"/>
    </source>
</evidence>
<feature type="transmembrane region" description="Helical" evidence="4">
    <location>
        <begin position="182"/>
        <end position="204"/>
    </location>
</feature>
<dbReference type="RefSeq" id="WP_112351700.1">
    <property type="nucleotide sequence ID" value="NZ_LS483452.1"/>
</dbReference>
<dbReference type="EC" id="3.6.1.27" evidence="1"/>
<dbReference type="EMBL" id="LS483452">
    <property type="protein sequence ID" value="SQH75025.1"/>
    <property type="molecule type" value="Genomic_DNA"/>
</dbReference>
<evidence type="ECO:0000256" key="2">
    <source>
        <dbReference type="ARBA" id="ARBA00032707"/>
    </source>
</evidence>
<feature type="transmembrane region" description="Helical" evidence="4">
    <location>
        <begin position="21"/>
        <end position="43"/>
    </location>
</feature>
<sequence>MLPTHDLSRVATVKQPQDSGINSSFLSVLLPLFVCHILTLNAQTNLETFNWFNELGGWLLLCVTDLGDGITAGAFILICLTYKPQWLYRVIVTTLLCALCVHFLKQYFDAPRPAAALEVINIIGKARYEHAFPSGHTTTAFALAGVIWLLADKLWCKLSILMLAVAVGLSRIALEAHWPEDIAFGAILGWLLAYLACGAVPLSTLKLKHQYWIIFALSMIVLVSELKHLGKDPFSVLLFNRYLIITALISLTVYMCSKFQLSDKPSHKNA</sequence>
<evidence type="ECO:0000256" key="3">
    <source>
        <dbReference type="ARBA" id="ARBA00047594"/>
    </source>
</evidence>
<dbReference type="AlphaFoldDB" id="A0A330LYT2"/>
<dbReference type="PANTHER" id="PTHR14969">
    <property type="entry name" value="SPHINGOSINE-1-PHOSPHATE PHOSPHOHYDROLASE"/>
    <property type="match status" value="1"/>
</dbReference>
<keyword evidence="4" id="KW-0812">Transmembrane</keyword>
<evidence type="ECO:0000313" key="6">
    <source>
        <dbReference type="EMBL" id="SQH75025.1"/>
    </source>
</evidence>
<keyword evidence="4" id="KW-0472">Membrane</keyword>
<feature type="transmembrane region" description="Helical" evidence="4">
    <location>
        <begin position="211"/>
        <end position="230"/>
    </location>
</feature>